<dbReference type="InterPro" id="IPR023753">
    <property type="entry name" value="FAD/NAD-binding_dom"/>
</dbReference>
<dbReference type="GO" id="GO:0016491">
    <property type="term" value="F:oxidoreductase activity"/>
    <property type="evidence" value="ECO:0007669"/>
    <property type="project" value="UniProtKB-KW"/>
</dbReference>
<keyword evidence="6" id="KW-0676">Redox-active center</keyword>
<dbReference type="SMART" id="SM00450">
    <property type="entry name" value="RHOD"/>
    <property type="match status" value="1"/>
</dbReference>
<gene>
    <name evidence="8" type="ORF">EPICR_40139</name>
</gene>
<dbReference type="Gene3D" id="3.40.250.10">
    <property type="entry name" value="Rhodanese-like domain"/>
    <property type="match status" value="1"/>
</dbReference>
<evidence type="ECO:0000256" key="1">
    <source>
        <dbReference type="ARBA" id="ARBA00001974"/>
    </source>
</evidence>
<reference evidence="8" key="1">
    <citation type="submission" date="2019-01" db="EMBL/GenBank/DDBJ databases">
        <authorList>
            <consortium name="Genoscope - CEA"/>
            <person name="William W."/>
        </authorList>
    </citation>
    <scope>NUCLEOTIDE SEQUENCE</scope>
    <source>
        <strain evidence="8">CR-1</strain>
    </source>
</reference>
<evidence type="ECO:0000313" key="8">
    <source>
        <dbReference type="EMBL" id="VEN74557.1"/>
    </source>
</evidence>
<comment type="similarity">
    <text evidence="2">Belongs to the class-III pyridine nucleotide-disulfide oxidoreductase family.</text>
</comment>
<accession>A0A484HIG9</accession>
<evidence type="ECO:0000256" key="3">
    <source>
        <dbReference type="ARBA" id="ARBA00022630"/>
    </source>
</evidence>
<dbReference type="SUPFAM" id="SSF51905">
    <property type="entry name" value="FAD/NAD(P)-binding domain"/>
    <property type="match status" value="1"/>
</dbReference>
<protein>
    <submittedName>
        <fullName evidence="8">FAD-dependent pyridine nucleotide-disulfide oxidoreductase</fullName>
    </submittedName>
</protein>
<dbReference type="AlphaFoldDB" id="A0A484HIG9"/>
<dbReference type="Gene3D" id="3.50.50.60">
    <property type="entry name" value="FAD/NAD(P)-binding domain"/>
    <property type="match status" value="2"/>
</dbReference>
<dbReference type="InterPro" id="IPR004099">
    <property type="entry name" value="Pyr_nucl-diS_OxRdtase_dimer"/>
</dbReference>
<dbReference type="PRINTS" id="PR00368">
    <property type="entry name" value="FADPNR"/>
</dbReference>
<evidence type="ECO:0000256" key="5">
    <source>
        <dbReference type="ARBA" id="ARBA00023002"/>
    </source>
</evidence>
<dbReference type="InterPro" id="IPR016156">
    <property type="entry name" value="FAD/NAD-linked_Rdtase_dimer_sf"/>
</dbReference>
<comment type="cofactor">
    <cofactor evidence="1">
        <name>FAD</name>
        <dbReference type="ChEBI" id="CHEBI:57692"/>
    </cofactor>
</comment>
<keyword evidence="4" id="KW-0274">FAD</keyword>
<dbReference type="InterPro" id="IPR036188">
    <property type="entry name" value="FAD/NAD-bd_sf"/>
</dbReference>
<dbReference type="PRINTS" id="PR00411">
    <property type="entry name" value="PNDRDTASEI"/>
</dbReference>
<dbReference type="PROSITE" id="PS50206">
    <property type="entry name" value="RHODANESE_3"/>
    <property type="match status" value="1"/>
</dbReference>
<dbReference type="InterPro" id="IPR001763">
    <property type="entry name" value="Rhodanese-like_dom"/>
</dbReference>
<dbReference type="PANTHER" id="PTHR43429">
    <property type="entry name" value="PYRIDINE NUCLEOTIDE-DISULFIDE OXIDOREDUCTASE DOMAIN-CONTAINING"/>
    <property type="match status" value="1"/>
</dbReference>
<proteinExistence type="inferred from homology"/>
<sequence>MASKKIRIIGGSAAGAKAAGRARRMDERADIAILQNVPDLAMATCAYPYYAQGIVKRRDFLFKTPDYFLKAKNVEALTGVEALEIDRSAKEVLCREVGAGRLFKRSYDKLILATGARPRRLGVEGEGLNGVSALHTLGDSDYFKSVCKGENISKAAVIGGGLVGMEACEALALSGARVTVAEFSDQILPMLDWDLAALVQNHCEQKGVRVRLNVSVERFSGQNGVLKAVHFTDGTQMECGLAIVAAGVAPHAELAEKAGLSIGPTGGIETDAHMRTSDPDIYAAGDCAQKIDRITGEPVLSPMGDLANLEGRVAGENAAAGDRAVFNGVLRTGICKIFDFSAGAAGVSQKQARRLGLDCLASLCAGSDKPFFMNPGSLVSRMTADKKDRTLLGFQCVGTGDVSRQAATAAAAIYGKMSASDAAGLDMPYAPPFSPAIDHFIAAAHVLTNQADHLFSPVSSFEVKKAAGGKNPPFILDVRDPGEYRSIRLGIGETLIPVGDLRQNPDALPRDKNAAIVCYCAVSARAYEASRILLANGYENVRVMEGGIAAWPFEMEKTGARA</sequence>
<dbReference type="PANTHER" id="PTHR43429:SF1">
    <property type="entry name" value="NAD(P)H SULFUR OXIDOREDUCTASE (COA-DEPENDENT)"/>
    <property type="match status" value="1"/>
</dbReference>
<keyword evidence="5" id="KW-0560">Oxidoreductase</keyword>
<organism evidence="8">
    <name type="scientific">uncultured Desulfobacteraceae bacterium</name>
    <dbReference type="NCBI Taxonomy" id="218296"/>
    <lineage>
        <taxon>Bacteria</taxon>
        <taxon>Pseudomonadati</taxon>
        <taxon>Thermodesulfobacteriota</taxon>
        <taxon>Desulfobacteria</taxon>
        <taxon>Desulfobacterales</taxon>
        <taxon>Desulfobacteraceae</taxon>
        <taxon>environmental samples</taxon>
    </lineage>
</organism>
<keyword evidence="3" id="KW-0285">Flavoprotein</keyword>
<dbReference type="SUPFAM" id="SSF55424">
    <property type="entry name" value="FAD/NAD-linked reductases, dimerisation (C-terminal) domain"/>
    <property type="match status" value="1"/>
</dbReference>
<dbReference type="Pfam" id="PF00581">
    <property type="entry name" value="Rhodanese"/>
    <property type="match status" value="1"/>
</dbReference>
<dbReference type="Pfam" id="PF07992">
    <property type="entry name" value="Pyr_redox_2"/>
    <property type="match status" value="1"/>
</dbReference>
<dbReference type="InterPro" id="IPR050260">
    <property type="entry name" value="FAD-bd_OxRdtase"/>
</dbReference>
<evidence type="ECO:0000259" key="7">
    <source>
        <dbReference type="PROSITE" id="PS50206"/>
    </source>
</evidence>
<evidence type="ECO:0000256" key="6">
    <source>
        <dbReference type="ARBA" id="ARBA00023284"/>
    </source>
</evidence>
<dbReference type="InterPro" id="IPR036873">
    <property type="entry name" value="Rhodanese-like_dom_sf"/>
</dbReference>
<evidence type="ECO:0000256" key="4">
    <source>
        <dbReference type="ARBA" id="ARBA00022827"/>
    </source>
</evidence>
<dbReference type="SUPFAM" id="SSF52821">
    <property type="entry name" value="Rhodanese/Cell cycle control phosphatase"/>
    <property type="match status" value="1"/>
</dbReference>
<name>A0A484HIG9_9BACT</name>
<dbReference type="CDD" id="cd00158">
    <property type="entry name" value="RHOD"/>
    <property type="match status" value="1"/>
</dbReference>
<dbReference type="EMBL" id="CAACVI010000034">
    <property type="protein sequence ID" value="VEN74557.1"/>
    <property type="molecule type" value="Genomic_DNA"/>
</dbReference>
<feature type="domain" description="Rhodanese" evidence="7">
    <location>
        <begin position="469"/>
        <end position="557"/>
    </location>
</feature>
<dbReference type="Pfam" id="PF02852">
    <property type="entry name" value="Pyr_redox_dim"/>
    <property type="match status" value="1"/>
</dbReference>
<evidence type="ECO:0000256" key="2">
    <source>
        <dbReference type="ARBA" id="ARBA00009130"/>
    </source>
</evidence>